<organism evidence="8 9">
    <name type="scientific">Candidatus Nitrospira inopinata</name>
    <dbReference type="NCBI Taxonomy" id="1715989"/>
    <lineage>
        <taxon>Bacteria</taxon>
        <taxon>Pseudomonadati</taxon>
        <taxon>Nitrospirota</taxon>
        <taxon>Nitrospiria</taxon>
        <taxon>Nitrospirales</taxon>
        <taxon>Nitrospiraceae</taxon>
        <taxon>Nitrospira</taxon>
    </lineage>
</organism>
<feature type="transmembrane region" description="Helical" evidence="6">
    <location>
        <begin position="34"/>
        <end position="52"/>
    </location>
</feature>
<dbReference type="PANTHER" id="PTHR30071">
    <property type="entry name" value="HEME EXPORTER PROTEIN C"/>
    <property type="match status" value="1"/>
</dbReference>
<dbReference type="STRING" id="1715989.NITINOP_2476"/>
<dbReference type="AlphaFoldDB" id="A0A0S4KW41"/>
<feature type="transmembrane region" description="Helical" evidence="6">
    <location>
        <begin position="181"/>
        <end position="201"/>
    </location>
</feature>
<keyword evidence="4 6" id="KW-1133">Transmembrane helix</keyword>
<dbReference type="GO" id="GO:0005886">
    <property type="term" value="C:plasma membrane"/>
    <property type="evidence" value="ECO:0007669"/>
    <property type="project" value="TreeGrafter"/>
</dbReference>
<feature type="transmembrane region" description="Helical" evidence="6">
    <location>
        <begin position="64"/>
        <end position="83"/>
    </location>
</feature>
<feature type="transmembrane region" description="Helical" evidence="6">
    <location>
        <begin position="125"/>
        <end position="150"/>
    </location>
</feature>
<evidence type="ECO:0000256" key="3">
    <source>
        <dbReference type="ARBA" id="ARBA00022748"/>
    </source>
</evidence>
<evidence type="ECO:0000256" key="1">
    <source>
        <dbReference type="ARBA" id="ARBA00004141"/>
    </source>
</evidence>
<dbReference type="KEGG" id="nio:NITINOP_2476"/>
<feature type="transmembrane region" description="Helical" evidence="6">
    <location>
        <begin position="240"/>
        <end position="260"/>
    </location>
</feature>
<evidence type="ECO:0000256" key="5">
    <source>
        <dbReference type="ARBA" id="ARBA00023136"/>
    </source>
</evidence>
<gene>
    <name evidence="8" type="ORF">NITINOP_2476</name>
</gene>
<dbReference type="Pfam" id="PF01578">
    <property type="entry name" value="Cytochrom_C_asm"/>
    <property type="match status" value="1"/>
</dbReference>
<keyword evidence="2 6" id="KW-0812">Transmembrane</keyword>
<proteinExistence type="predicted"/>
<feature type="domain" description="Cytochrome c assembly protein" evidence="7">
    <location>
        <begin position="66"/>
        <end position="260"/>
    </location>
</feature>
<dbReference type="Proteomes" id="UP000066284">
    <property type="component" value="Chromosome 1"/>
</dbReference>
<sequence length="267" mass="29184">MASVCFMITMMLYLAATVSFLVYLLRRSDALSNISLGITAVGFLFHTVALAAKTAASSSSSHPSFFEALSFFSWMIILVFLLVEFRHRIHVLGSFMVPLALMSLVSAAALPETVPTLKPVFKTLWIHVALSMLGAVGFAVGFVAGVMYLIQERLLKSKRFNVLYSKLPALDFLDRLNQQSIVLGFPLLTLGIVTGAISAEFSRGSYMTWNPEQTGAVVTWLFYFVVLLGRLTVGWRAKRAAYLTVVGFACVILTLVGVVLKGHGDVS</sequence>
<comment type="subcellular location">
    <subcellularLocation>
        <location evidence="1">Membrane</location>
        <topology evidence="1">Multi-pass membrane protein</topology>
    </subcellularLocation>
</comment>
<evidence type="ECO:0000256" key="4">
    <source>
        <dbReference type="ARBA" id="ARBA00022989"/>
    </source>
</evidence>
<feature type="transmembrane region" description="Helical" evidence="6">
    <location>
        <begin position="6"/>
        <end position="25"/>
    </location>
</feature>
<evidence type="ECO:0000256" key="2">
    <source>
        <dbReference type="ARBA" id="ARBA00022692"/>
    </source>
</evidence>
<dbReference type="OrthoDB" id="9814290at2"/>
<name>A0A0S4KW41_9BACT</name>
<evidence type="ECO:0000259" key="7">
    <source>
        <dbReference type="Pfam" id="PF01578"/>
    </source>
</evidence>
<dbReference type="GO" id="GO:0020037">
    <property type="term" value="F:heme binding"/>
    <property type="evidence" value="ECO:0007669"/>
    <property type="project" value="InterPro"/>
</dbReference>
<keyword evidence="5 6" id="KW-0472">Membrane</keyword>
<evidence type="ECO:0000313" key="8">
    <source>
        <dbReference type="EMBL" id="CUQ67448.1"/>
    </source>
</evidence>
<protein>
    <submittedName>
        <fullName evidence="8">Putative Cytochrome c biogenesis protein CcsA</fullName>
    </submittedName>
</protein>
<dbReference type="GO" id="GO:0017004">
    <property type="term" value="P:cytochrome complex assembly"/>
    <property type="evidence" value="ECO:0007669"/>
    <property type="project" value="UniProtKB-KW"/>
</dbReference>
<feature type="transmembrane region" description="Helical" evidence="6">
    <location>
        <begin position="213"/>
        <end position="233"/>
    </location>
</feature>
<evidence type="ECO:0000313" key="9">
    <source>
        <dbReference type="Proteomes" id="UP000066284"/>
    </source>
</evidence>
<dbReference type="PANTHER" id="PTHR30071:SF1">
    <property type="entry name" value="CYTOCHROME B_B6 PROTEIN-RELATED"/>
    <property type="match status" value="1"/>
</dbReference>
<keyword evidence="3" id="KW-0201">Cytochrome c-type biogenesis</keyword>
<reference evidence="9" key="1">
    <citation type="submission" date="2015-09" db="EMBL/GenBank/DDBJ databases">
        <authorList>
            <person name="Daims H."/>
        </authorList>
    </citation>
    <scope>NUCLEOTIDE SEQUENCE [LARGE SCALE GENOMIC DNA]</scope>
</reference>
<dbReference type="InterPro" id="IPR045062">
    <property type="entry name" value="Cyt_c_biogenesis_CcsA/CcmC"/>
</dbReference>
<dbReference type="InterPro" id="IPR002541">
    <property type="entry name" value="Cyt_c_assembly"/>
</dbReference>
<keyword evidence="9" id="KW-1185">Reference proteome</keyword>
<accession>A0A0S4KW41</accession>
<dbReference type="EMBL" id="LN885086">
    <property type="protein sequence ID" value="CUQ67448.1"/>
    <property type="molecule type" value="Genomic_DNA"/>
</dbReference>
<evidence type="ECO:0000256" key="6">
    <source>
        <dbReference type="SAM" id="Phobius"/>
    </source>
</evidence>
<feature type="transmembrane region" description="Helical" evidence="6">
    <location>
        <begin position="90"/>
        <end position="110"/>
    </location>
</feature>
<dbReference type="RefSeq" id="WP_062485825.1">
    <property type="nucleotide sequence ID" value="NZ_LN885086.1"/>
</dbReference>